<feature type="domain" description="C2 NT-type" evidence="1">
    <location>
        <begin position="92"/>
        <end position="241"/>
    </location>
</feature>
<evidence type="ECO:0000259" key="1">
    <source>
        <dbReference type="PROSITE" id="PS51840"/>
    </source>
</evidence>
<accession>S8EBH2</accession>
<evidence type="ECO:0000313" key="3">
    <source>
        <dbReference type="Proteomes" id="UP000015453"/>
    </source>
</evidence>
<dbReference type="OrthoDB" id="656546at2759"/>
<keyword evidence="3" id="KW-1185">Reference proteome</keyword>
<dbReference type="Pfam" id="PF10358">
    <property type="entry name" value="NT-C2"/>
    <property type="match status" value="1"/>
</dbReference>
<dbReference type="AlphaFoldDB" id="S8EBH2"/>
<dbReference type="PANTHER" id="PTHR33414:SF2">
    <property type="entry name" value="PROTEIN PLASTID MOVEMENT IMPAIRED 1"/>
    <property type="match status" value="1"/>
</dbReference>
<feature type="non-terminal residue" evidence="2">
    <location>
        <position position="1"/>
    </location>
</feature>
<dbReference type="Proteomes" id="UP000015453">
    <property type="component" value="Unassembled WGS sequence"/>
</dbReference>
<dbReference type="PROSITE" id="PS51840">
    <property type="entry name" value="C2_NT"/>
    <property type="match status" value="1"/>
</dbReference>
<proteinExistence type="predicted"/>
<organism evidence="2 3">
    <name type="scientific">Genlisea aurea</name>
    <dbReference type="NCBI Taxonomy" id="192259"/>
    <lineage>
        <taxon>Eukaryota</taxon>
        <taxon>Viridiplantae</taxon>
        <taxon>Streptophyta</taxon>
        <taxon>Embryophyta</taxon>
        <taxon>Tracheophyta</taxon>
        <taxon>Spermatophyta</taxon>
        <taxon>Magnoliopsida</taxon>
        <taxon>eudicotyledons</taxon>
        <taxon>Gunneridae</taxon>
        <taxon>Pentapetalae</taxon>
        <taxon>asterids</taxon>
        <taxon>lamiids</taxon>
        <taxon>Lamiales</taxon>
        <taxon>Lentibulariaceae</taxon>
        <taxon>Genlisea</taxon>
    </lineage>
</organism>
<dbReference type="InterPro" id="IPR039614">
    <property type="entry name" value="PMI1-like"/>
</dbReference>
<evidence type="ECO:0000313" key="2">
    <source>
        <dbReference type="EMBL" id="EPS73293.1"/>
    </source>
</evidence>
<comment type="caution">
    <text evidence="2">The sequence shown here is derived from an EMBL/GenBank/DDBJ whole genome shotgun (WGS) entry which is preliminary data.</text>
</comment>
<dbReference type="PANTHER" id="PTHR33414">
    <property type="entry name" value="PROTEIN PLASTID MOVEMENT IMPAIRED 1-RELATED 1"/>
    <property type="match status" value="1"/>
</dbReference>
<dbReference type="EMBL" id="AUSU01000481">
    <property type="protein sequence ID" value="EPS73293.1"/>
    <property type="molecule type" value="Genomic_DNA"/>
</dbReference>
<sequence>ASRRSVSVALRGDGGSEVVAGRRSVVVANSSGRGFLMSPWRGGRSTKEESEAEVVEPTRASSAMESQWTAAAGYEVRSEKKGIWNWKPFRVLTHMSMQKLSCLFTIEVVGIHNLPPAMNGLRLCVCVRKKETKDGAVQTMPSKVCNGVADFEERLFLRCHVYFTPGNGISMKFEPRQFLVYVVAGELDFGRSSVDLSALIQESIEKSFEGIRIKQFDRVFTLAGKARGGELVLKLGFQIMDKNGGITVHNDGVKFPVKTCRKMGRQSFSVSSPMLSAGSETWTPRRVAVSEMNHLHGCLTATPPPQSSLVSDEGL</sequence>
<reference evidence="2 3" key="1">
    <citation type="journal article" date="2013" name="BMC Genomics">
        <title>The miniature genome of a carnivorous plant Genlisea aurea contains a low number of genes and short non-coding sequences.</title>
        <authorList>
            <person name="Leushkin E.V."/>
            <person name="Sutormin R.A."/>
            <person name="Nabieva E.R."/>
            <person name="Penin A.A."/>
            <person name="Kondrashov A.S."/>
            <person name="Logacheva M.D."/>
        </authorList>
    </citation>
    <scope>NUCLEOTIDE SEQUENCE [LARGE SCALE GENOMIC DNA]</scope>
</reference>
<name>S8EBH2_9LAMI</name>
<gene>
    <name evidence="2" type="ORF">M569_01464</name>
</gene>
<protein>
    <recommendedName>
        <fullName evidence="1">C2 NT-type domain-containing protein</fullName>
    </recommendedName>
</protein>
<dbReference type="InterPro" id="IPR019448">
    <property type="entry name" value="NT-C2"/>
</dbReference>